<dbReference type="InterPro" id="IPR008701">
    <property type="entry name" value="NPP1"/>
</dbReference>
<protein>
    <submittedName>
        <fullName evidence="1">Uncharacterized protein</fullName>
    </submittedName>
</protein>
<dbReference type="GeneID" id="9618282"/>
<sequence length="510" mass="56120">MHDRRCIDFQNCRHMGISSETATAGEQRKVVRGESSSPRPLGVLLPLLFAIACVTCFPYPSRATMTASPVQSSPQRQQRQLLTANDCGALVEKYGILPGFSWGTAGKDDRRVYDTSGCDARICEYWRAKYGVIPHASWGRLPDPLKASWEWRRPSPAFGEGANKSCNGLSLGRAGWASDLKELVRRFAPVLRFYSGAQGYPITAQTYFEAGCHKKECSMASWLNKARDPNAHVYFGVNICGDSQIRIRYHFFYAWQPPCATSPIPELPYSVGDHQADWETVTVVLSEDRLRIAAVSYSQHGGWYTRVGGRHGFEGSWLGLGTVSDGRPVVYVGQTAHGSYHDSLTKQVMDLQSCAYFGDLRGGGLSWNTGSAPLVELTADSNETWIAATVASPHQAIWWNAGTGVSLSVSKFAPTCDMEACTGVGFDLSSFAGVGFKDAGCSQSQCKPGWRESGLAGCFRCPQDYMECLGTCARGSRWYQCINPFNWDRQGYMQEGYDYVLPSGDMGLLL</sequence>
<dbReference type="EMBL" id="GL378341">
    <property type="protein sequence ID" value="EFJ48073.1"/>
    <property type="molecule type" value="Genomic_DNA"/>
</dbReference>
<reference evidence="1 2" key="1">
    <citation type="journal article" date="2010" name="Science">
        <title>Genomic analysis of organismal complexity in the multicellular green alga Volvox carteri.</title>
        <authorList>
            <person name="Prochnik S.E."/>
            <person name="Umen J."/>
            <person name="Nedelcu A.M."/>
            <person name="Hallmann A."/>
            <person name="Miller S.M."/>
            <person name="Nishii I."/>
            <person name="Ferris P."/>
            <person name="Kuo A."/>
            <person name="Mitros T."/>
            <person name="Fritz-Laylin L.K."/>
            <person name="Hellsten U."/>
            <person name="Chapman J."/>
            <person name="Simakov O."/>
            <person name="Rensing S.A."/>
            <person name="Terry A."/>
            <person name="Pangilinan J."/>
            <person name="Kapitonov V."/>
            <person name="Jurka J."/>
            <person name="Salamov A."/>
            <person name="Shapiro H."/>
            <person name="Schmutz J."/>
            <person name="Grimwood J."/>
            <person name="Lindquist E."/>
            <person name="Lucas S."/>
            <person name="Grigoriev I.V."/>
            <person name="Schmitt R."/>
            <person name="Kirk D."/>
            <person name="Rokhsar D.S."/>
        </authorList>
    </citation>
    <scope>NUCLEOTIDE SEQUENCE [LARGE SCALE GENOMIC DNA]</scope>
    <source>
        <strain evidence="2">f. Nagariensis / Eve</strain>
    </source>
</reference>
<organism evidence="2">
    <name type="scientific">Volvox carteri f. nagariensis</name>
    <dbReference type="NCBI Taxonomy" id="3068"/>
    <lineage>
        <taxon>Eukaryota</taxon>
        <taxon>Viridiplantae</taxon>
        <taxon>Chlorophyta</taxon>
        <taxon>core chlorophytes</taxon>
        <taxon>Chlorophyceae</taxon>
        <taxon>CS clade</taxon>
        <taxon>Chlamydomonadales</taxon>
        <taxon>Volvocaceae</taxon>
        <taxon>Volvox</taxon>
    </lineage>
</organism>
<dbReference type="Proteomes" id="UP000001058">
    <property type="component" value="Unassembled WGS sequence"/>
</dbReference>
<dbReference type="RefSeq" id="XP_002950758.1">
    <property type="nucleotide sequence ID" value="XM_002950712.1"/>
</dbReference>
<evidence type="ECO:0000313" key="1">
    <source>
        <dbReference type="EMBL" id="EFJ48073.1"/>
    </source>
</evidence>
<evidence type="ECO:0000313" key="2">
    <source>
        <dbReference type="Proteomes" id="UP000001058"/>
    </source>
</evidence>
<name>D8TWM0_VOLCA</name>
<proteinExistence type="predicted"/>
<dbReference type="Pfam" id="PF05630">
    <property type="entry name" value="NPP1"/>
    <property type="match status" value="1"/>
</dbReference>
<dbReference type="InParanoid" id="D8TWM0"/>
<dbReference type="OrthoDB" id="6330735at2759"/>
<dbReference type="eggNOG" id="ENOG502SZ62">
    <property type="taxonomic scope" value="Eukaryota"/>
</dbReference>
<dbReference type="KEGG" id="vcn:VOLCADRAFT_91274"/>
<dbReference type="AlphaFoldDB" id="D8TWM0"/>
<accession>D8TWM0</accession>
<gene>
    <name evidence="1" type="ORF">VOLCADRAFT_91274</name>
</gene>
<keyword evidence="2" id="KW-1185">Reference proteome</keyword>